<feature type="coiled-coil region" evidence="1">
    <location>
        <begin position="144"/>
        <end position="187"/>
    </location>
</feature>
<feature type="region of interest" description="Disordered" evidence="2">
    <location>
        <begin position="1"/>
        <end position="54"/>
    </location>
</feature>
<proteinExistence type="predicted"/>
<feature type="compositionally biased region" description="Low complexity" evidence="2">
    <location>
        <begin position="7"/>
        <end position="38"/>
    </location>
</feature>
<reference evidence="3" key="1">
    <citation type="journal article" date="2017" name="Appl. Environ. Microbiol.">
        <title>Molecular characterization of an Endozoicomonas-like organism causing infection in king scallop Pecten maximus L.</title>
        <authorList>
            <person name="Cano I."/>
            <person name="van Aerle R."/>
            <person name="Ross S."/>
            <person name="Verner-Jeffreys D.W."/>
            <person name="Paley R.K."/>
            <person name="Rimmer G."/>
            <person name="Ryder D."/>
            <person name="Hooper P."/>
            <person name="Stone D."/>
            <person name="Feist S.W."/>
        </authorList>
    </citation>
    <scope>NUCLEOTIDE SEQUENCE</scope>
</reference>
<comment type="caution">
    <text evidence="3">The sequence shown here is derived from an EMBL/GenBank/DDBJ whole genome shotgun (WGS) entry which is preliminary data.</text>
</comment>
<sequence length="838" mass="94704">MPNINGSQQPPSQSLSTTSVTSSEAPKKISPSKHSVSSPKKHIPQTEGRPIRNRSLKERAIKQQPDATGQLSSKSLQQKVNQLKTQCLLVRHLNALIQEAQGNPSATTLFKVFYVTKPLNPETGRTETKRICLIPKEAVHPFGAQQQKQIYNRLTNSLKRFQDNYPVEQLQQKLTHLENRLKAQRTTPITEKFQPQTVTLPAYRDKQSQSPLKNEQFETKYHPPASQSPVGNSALHEKAPSLTQEAVTAQSVYSSAPIDKNSDFPEYLRSYVFDGTVQGRPVIDVQLNDGRSFLMYRSSGQSTGQSSEGEWVPFPGFQGTTEGPYQRGWFIKFGSPQDVKTKKYPPELCAVADKIKQEEASLFPELKTFGRPASPVSPVITQITNHSQQSTTQPQDIQIPELKAPDGSNTQEIHQYIRACFNLDEGSMQQLERIINADNQMISQARDILSAHSQEELEYLLPIPVIHQLKTIASRSSIPFNLESCRAYLLLLPVCNLVPKDKQGQISRQWQVPQPTGKTLHALCCELVQLDENRTSLRRYTHTDTNAESDKGDFSLLRRQVDEQQKIIEKKQKERNNMIQQCVAKEALLEEENHTHSFSPAVGQLQFEITAYKRQIDVLTLQLQRDNNDLDELRTRMSQIAGAQLRDNNPAIADLSDPNRPLNIAEKFSGLYDDEWTDVLTAMENQYGDRRVIDMLKNDFINIYHVTRQHIQAFTQPFQNLPPIQRAALFERLKTPAAKKKLPGIIDYLTQHIPLSSHPKRRAFQIKCCEIATLMVIQNPPLVLTSEPERGSSLDTQFFRPYTQSGPQLDYVVWPGLYLCEGGALLFKGVAQGMGAQS</sequence>
<organism evidence="3">
    <name type="scientific">invertebrate metagenome</name>
    <dbReference type="NCBI Taxonomy" id="1711999"/>
    <lineage>
        <taxon>unclassified sequences</taxon>
        <taxon>metagenomes</taxon>
        <taxon>organismal metagenomes</taxon>
    </lineage>
</organism>
<dbReference type="AlphaFoldDB" id="A0A2H9TA94"/>
<keyword evidence="1" id="KW-0175">Coiled coil</keyword>
<evidence type="ECO:0000256" key="1">
    <source>
        <dbReference type="SAM" id="Coils"/>
    </source>
</evidence>
<feature type="coiled-coil region" evidence="1">
    <location>
        <begin position="554"/>
        <end position="581"/>
    </location>
</feature>
<feature type="region of interest" description="Disordered" evidence="2">
    <location>
        <begin position="199"/>
        <end position="242"/>
    </location>
</feature>
<gene>
    <name evidence="3" type="ORF">CI610_00899</name>
</gene>
<evidence type="ECO:0000256" key="2">
    <source>
        <dbReference type="SAM" id="MobiDB-lite"/>
    </source>
</evidence>
<evidence type="ECO:0000313" key="3">
    <source>
        <dbReference type="EMBL" id="PJE80133.1"/>
    </source>
</evidence>
<dbReference type="EMBL" id="NSIT01000031">
    <property type="protein sequence ID" value="PJE80133.1"/>
    <property type="molecule type" value="Genomic_DNA"/>
</dbReference>
<name>A0A2H9TA94_9ZZZZ</name>
<protein>
    <submittedName>
        <fullName evidence="3">Uncharacterized protein</fullName>
    </submittedName>
</protein>
<accession>A0A2H9TA94</accession>